<organism evidence="1 2">
    <name type="scientific">Flavobacterium macrobrachii</name>
    <dbReference type="NCBI Taxonomy" id="591204"/>
    <lineage>
        <taxon>Bacteria</taxon>
        <taxon>Pseudomonadati</taxon>
        <taxon>Bacteroidota</taxon>
        <taxon>Flavobacteriia</taxon>
        <taxon>Flavobacteriales</taxon>
        <taxon>Flavobacteriaceae</taxon>
        <taxon>Flavobacterium</taxon>
    </lineage>
</organism>
<reference evidence="1 2" key="1">
    <citation type="submission" date="2021-02" db="EMBL/GenBank/DDBJ databases">
        <authorList>
            <person name="Jung H.S."/>
            <person name="Chun B.H."/>
            <person name="Jeon C.O."/>
        </authorList>
    </citation>
    <scope>NUCLEOTIDE SEQUENCE [LARGE SCALE GENOMIC DNA]</scope>
    <source>
        <strain evidence="1 2">LMG 25203</strain>
    </source>
</reference>
<dbReference type="SUPFAM" id="SSF55785">
    <property type="entry name" value="PYP-like sensor domain (PAS domain)"/>
    <property type="match status" value="1"/>
</dbReference>
<accession>A0ABS2CVH5</accession>
<dbReference type="Pfam" id="PF13596">
    <property type="entry name" value="PAS_10"/>
    <property type="match status" value="1"/>
</dbReference>
<evidence type="ECO:0000313" key="1">
    <source>
        <dbReference type="EMBL" id="MBM6498175.1"/>
    </source>
</evidence>
<name>A0ABS2CVH5_9FLAO</name>
<dbReference type="Proteomes" id="UP000759529">
    <property type="component" value="Unassembled WGS sequence"/>
</dbReference>
<gene>
    <name evidence="1" type="ORF">H9X54_002535</name>
</gene>
<protein>
    <submittedName>
        <fullName evidence="1">PAS domain-containing protein</fullName>
    </submittedName>
</protein>
<dbReference type="EMBL" id="JACSOD020000398">
    <property type="protein sequence ID" value="MBM6498175.1"/>
    <property type="molecule type" value="Genomic_DNA"/>
</dbReference>
<keyword evidence="2" id="KW-1185">Reference proteome</keyword>
<comment type="caution">
    <text evidence="1">The sequence shown here is derived from an EMBL/GenBank/DDBJ whole genome shotgun (WGS) entry which is preliminary data.</text>
</comment>
<dbReference type="InterPro" id="IPR035965">
    <property type="entry name" value="PAS-like_dom_sf"/>
</dbReference>
<dbReference type="Gene3D" id="3.30.450.20">
    <property type="entry name" value="PAS domain"/>
    <property type="match status" value="1"/>
</dbReference>
<evidence type="ECO:0000313" key="2">
    <source>
        <dbReference type="Proteomes" id="UP000759529"/>
    </source>
</evidence>
<proteinExistence type="predicted"/>
<sequence length="74" mass="9041">MFFHSLTVLKILEAFRKGEQNEASFWINYKDRLIYIRYFAVRNSEKEYKGVIEMSQDITDFKQINGERRLLEWS</sequence>